<dbReference type="Proteomes" id="UP000282002">
    <property type="component" value="Chromosome"/>
</dbReference>
<reference evidence="3 4" key="1">
    <citation type="submission" date="2018-12" db="EMBL/GenBank/DDBJ databases">
        <title>Complete genome sequencing of Tabrizicola sp. K13M18.</title>
        <authorList>
            <person name="Bae J.-W."/>
        </authorList>
    </citation>
    <scope>NUCLEOTIDE SEQUENCE [LARGE SCALE GENOMIC DNA]</scope>
    <source>
        <strain evidence="3 4">K13M18</strain>
    </source>
</reference>
<dbReference type="EMBL" id="CP034328">
    <property type="protein sequence ID" value="AZL58182.1"/>
    <property type="molecule type" value="Genomic_DNA"/>
</dbReference>
<protein>
    <submittedName>
        <fullName evidence="3">PepSY domain-containing protein</fullName>
    </submittedName>
</protein>
<keyword evidence="1" id="KW-0732">Signal</keyword>
<feature type="domain" description="PepSY" evidence="2">
    <location>
        <begin position="8"/>
        <end position="85"/>
    </location>
</feature>
<evidence type="ECO:0000313" key="3">
    <source>
        <dbReference type="EMBL" id="AZL58182.1"/>
    </source>
</evidence>
<evidence type="ECO:0000313" key="4">
    <source>
        <dbReference type="Proteomes" id="UP000282002"/>
    </source>
</evidence>
<dbReference type="OrthoDB" id="7365433at2"/>
<dbReference type="InterPro" id="IPR025711">
    <property type="entry name" value="PepSY"/>
</dbReference>
<proteinExistence type="predicted"/>
<dbReference type="Pfam" id="PF13670">
    <property type="entry name" value="PepSY_2"/>
    <property type="match status" value="1"/>
</dbReference>
<accession>A0A3S8U3I8</accession>
<keyword evidence="4" id="KW-1185">Reference proteome</keyword>
<sequence length="104" mass="11690">MIGISTRLMLTLALITAPAFAGDDCAVPMTDWQPREAVMRLAAENGWNLRRIRIDDGCYEVIGRDAEGRSIEVKLDPATLAVIEMEFEEVHEDEDEQEEDGHDD</sequence>
<evidence type="ECO:0000259" key="2">
    <source>
        <dbReference type="Pfam" id="PF13670"/>
    </source>
</evidence>
<feature type="chain" id="PRO_5019477334" evidence="1">
    <location>
        <begin position="22"/>
        <end position="104"/>
    </location>
</feature>
<organism evidence="3 4">
    <name type="scientific">Tabrizicola piscis</name>
    <dbReference type="NCBI Taxonomy" id="2494374"/>
    <lineage>
        <taxon>Bacteria</taxon>
        <taxon>Pseudomonadati</taxon>
        <taxon>Pseudomonadota</taxon>
        <taxon>Alphaproteobacteria</taxon>
        <taxon>Rhodobacterales</taxon>
        <taxon>Paracoccaceae</taxon>
        <taxon>Tabrizicola</taxon>
    </lineage>
</organism>
<dbReference type="AlphaFoldDB" id="A0A3S8U3I8"/>
<name>A0A3S8U3I8_9RHOB</name>
<feature type="signal peptide" evidence="1">
    <location>
        <begin position="1"/>
        <end position="21"/>
    </location>
</feature>
<evidence type="ECO:0000256" key="1">
    <source>
        <dbReference type="SAM" id="SignalP"/>
    </source>
</evidence>
<dbReference type="RefSeq" id="WP_125324383.1">
    <property type="nucleotide sequence ID" value="NZ_CP034328.1"/>
</dbReference>
<dbReference type="KEGG" id="taw:EI545_04615"/>
<gene>
    <name evidence="3" type="ORF">EI545_04615</name>
</gene>